<organism evidence="5 6">
    <name type="scientific">Akanthomyces muscarius</name>
    <name type="common">Entomopathogenic fungus</name>
    <name type="synonym">Lecanicillium muscarium</name>
    <dbReference type="NCBI Taxonomy" id="2231603"/>
    <lineage>
        <taxon>Eukaryota</taxon>
        <taxon>Fungi</taxon>
        <taxon>Dikarya</taxon>
        <taxon>Ascomycota</taxon>
        <taxon>Pezizomycotina</taxon>
        <taxon>Sordariomycetes</taxon>
        <taxon>Hypocreomycetidae</taxon>
        <taxon>Hypocreales</taxon>
        <taxon>Cordycipitaceae</taxon>
        <taxon>Akanthomyces</taxon>
    </lineage>
</organism>
<accession>A0A9W8Q641</accession>
<comment type="similarity">
    <text evidence="1">Belongs to the 'GDXG' lipolytic enzyme family.</text>
</comment>
<sequence>MATKTDLTCPMQTLDFVSLAWVIPVLLCRASYDFGKRFFKSHPMGLLHWRQKLATSFLYATRVTLNQRMKYAANTRKTTGEQVSEYCVARGIAHDKVVVSMPTSSSFPPPNLHLVSCPDAVADGPTVLFVHGGGYLYPMVGECHIPLALHMGRSSKAKQVAYLEYTLTSSLQYPGQLAQIAQAVAQLLKQGVRSSDLIIAGDSAGGHLVAGLLAHMQQPCPLVEPIDLKGQQIRAVVLLSPWVDMTLTDTYGAANEAYDVLSQGQLRDCGRLLGTTSRPGSLWLEPLRAKEGKAVLLQALAGAGDGAQPIAGKVLITAGEREVLFESCVDFAEGFTGARTVVMDAKGRRTIRDVVEEEACVFAIGPGEVHVQSGIDVATGYDEGATMVALSAFLEAL</sequence>
<name>A0A9W8Q641_AKAMU</name>
<dbReference type="EMBL" id="JAJHUN010000011">
    <property type="protein sequence ID" value="KAJ4145832.1"/>
    <property type="molecule type" value="Genomic_DNA"/>
</dbReference>
<dbReference type="KEGG" id="amus:LMH87_004664"/>
<feature type="active site" evidence="3">
    <location>
        <position position="203"/>
    </location>
</feature>
<dbReference type="SUPFAM" id="SSF53474">
    <property type="entry name" value="alpha/beta-Hydrolases"/>
    <property type="match status" value="1"/>
</dbReference>
<evidence type="ECO:0000313" key="5">
    <source>
        <dbReference type="EMBL" id="KAJ4145832.1"/>
    </source>
</evidence>
<evidence type="ECO:0000256" key="3">
    <source>
        <dbReference type="PROSITE-ProRule" id="PRU10038"/>
    </source>
</evidence>
<dbReference type="Gene3D" id="3.40.50.1820">
    <property type="entry name" value="alpha/beta hydrolase"/>
    <property type="match status" value="1"/>
</dbReference>
<dbReference type="GO" id="GO:0016787">
    <property type="term" value="F:hydrolase activity"/>
    <property type="evidence" value="ECO:0007669"/>
    <property type="project" value="UniProtKB-KW"/>
</dbReference>
<keyword evidence="2" id="KW-0378">Hydrolase</keyword>
<protein>
    <recommendedName>
        <fullName evidence="4">Alpha/beta hydrolase fold-3 domain-containing protein</fullName>
    </recommendedName>
</protein>
<dbReference type="PROSITE" id="PS01174">
    <property type="entry name" value="LIPASE_GDXG_SER"/>
    <property type="match status" value="1"/>
</dbReference>
<dbReference type="InterPro" id="IPR029058">
    <property type="entry name" value="AB_hydrolase_fold"/>
</dbReference>
<evidence type="ECO:0000259" key="4">
    <source>
        <dbReference type="Pfam" id="PF07859"/>
    </source>
</evidence>
<feature type="domain" description="Alpha/beta hydrolase fold-3" evidence="4">
    <location>
        <begin position="127"/>
        <end position="335"/>
    </location>
</feature>
<evidence type="ECO:0000313" key="6">
    <source>
        <dbReference type="Proteomes" id="UP001144673"/>
    </source>
</evidence>
<dbReference type="GeneID" id="80891823"/>
<dbReference type="AlphaFoldDB" id="A0A9W8Q641"/>
<dbReference type="Pfam" id="PF07859">
    <property type="entry name" value="Abhydrolase_3"/>
    <property type="match status" value="1"/>
</dbReference>
<dbReference type="RefSeq" id="XP_056049502.1">
    <property type="nucleotide sequence ID" value="XM_056195921.1"/>
</dbReference>
<evidence type="ECO:0000256" key="2">
    <source>
        <dbReference type="ARBA" id="ARBA00022801"/>
    </source>
</evidence>
<dbReference type="PANTHER" id="PTHR48081">
    <property type="entry name" value="AB HYDROLASE SUPERFAMILY PROTEIN C4A8.06C"/>
    <property type="match status" value="1"/>
</dbReference>
<comment type="caution">
    <text evidence="5">The sequence shown here is derived from an EMBL/GenBank/DDBJ whole genome shotgun (WGS) entry which is preliminary data.</text>
</comment>
<dbReference type="Proteomes" id="UP001144673">
    <property type="component" value="Chromosome 2"/>
</dbReference>
<proteinExistence type="inferred from homology"/>
<gene>
    <name evidence="5" type="ORF">LMH87_004664</name>
</gene>
<dbReference type="InterPro" id="IPR033140">
    <property type="entry name" value="Lipase_GDXG_put_SER_AS"/>
</dbReference>
<keyword evidence="6" id="KW-1185">Reference proteome</keyword>
<evidence type="ECO:0000256" key="1">
    <source>
        <dbReference type="ARBA" id="ARBA00010515"/>
    </source>
</evidence>
<dbReference type="InterPro" id="IPR050300">
    <property type="entry name" value="GDXG_lipolytic_enzyme"/>
</dbReference>
<dbReference type="InterPro" id="IPR013094">
    <property type="entry name" value="AB_hydrolase_3"/>
</dbReference>
<reference evidence="5" key="1">
    <citation type="journal article" date="2023" name="Access Microbiol">
        <title>De-novo genome assembly for Akanthomyces muscarius, a biocontrol agent of insect agricultural pests.</title>
        <authorList>
            <person name="Erdos Z."/>
            <person name="Studholme D.J."/>
            <person name="Raymond B."/>
            <person name="Sharma M."/>
        </authorList>
    </citation>
    <scope>NUCLEOTIDE SEQUENCE</scope>
    <source>
        <strain evidence="5">Ve6</strain>
    </source>
</reference>
<dbReference type="PANTHER" id="PTHR48081:SF18">
    <property type="entry name" value="ALPHA_BETA HYDROLASE FOLD-3 DOMAIN-CONTAINING PROTEIN"/>
    <property type="match status" value="1"/>
</dbReference>